<protein>
    <submittedName>
        <fullName evidence="4">Sushi domain-containing protein</fullName>
    </submittedName>
</protein>
<keyword evidence="3" id="KW-1185">Reference proteome</keyword>
<evidence type="ECO:0000256" key="1">
    <source>
        <dbReference type="SAM" id="MobiDB-lite"/>
    </source>
</evidence>
<dbReference type="AlphaFoldDB" id="A0A0R3WFI8"/>
<dbReference type="EMBL" id="UYRS01019296">
    <property type="protein sequence ID" value="VDK44448.1"/>
    <property type="molecule type" value="Genomic_DNA"/>
</dbReference>
<dbReference type="WBParaSite" id="TASK_0000963101-mRNA-1">
    <property type="protein sequence ID" value="TASK_0000963101-mRNA-1"/>
    <property type="gene ID" value="TASK_0000963101"/>
</dbReference>
<dbReference type="Proteomes" id="UP000282613">
    <property type="component" value="Unassembled WGS sequence"/>
</dbReference>
<evidence type="ECO:0000313" key="2">
    <source>
        <dbReference type="EMBL" id="VDK44448.1"/>
    </source>
</evidence>
<feature type="compositionally biased region" description="Low complexity" evidence="1">
    <location>
        <begin position="103"/>
        <end position="128"/>
    </location>
</feature>
<gene>
    <name evidence="2" type="ORF">TASK_LOCUS9632</name>
</gene>
<feature type="region of interest" description="Disordered" evidence="1">
    <location>
        <begin position="103"/>
        <end position="134"/>
    </location>
</feature>
<evidence type="ECO:0000313" key="3">
    <source>
        <dbReference type="Proteomes" id="UP000282613"/>
    </source>
</evidence>
<name>A0A0R3WFI8_TAEAS</name>
<organism evidence="4">
    <name type="scientific">Taenia asiatica</name>
    <name type="common">Asian tapeworm</name>
    <dbReference type="NCBI Taxonomy" id="60517"/>
    <lineage>
        <taxon>Eukaryota</taxon>
        <taxon>Metazoa</taxon>
        <taxon>Spiralia</taxon>
        <taxon>Lophotrochozoa</taxon>
        <taxon>Platyhelminthes</taxon>
        <taxon>Cestoda</taxon>
        <taxon>Eucestoda</taxon>
        <taxon>Cyclophyllidea</taxon>
        <taxon>Taeniidae</taxon>
        <taxon>Taenia</taxon>
    </lineage>
</organism>
<proteinExistence type="predicted"/>
<evidence type="ECO:0000313" key="4">
    <source>
        <dbReference type="WBParaSite" id="TASK_0000963101-mRNA-1"/>
    </source>
</evidence>
<reference evidence="2 3" key="2">
    <citation type="submission" date="2018-11" db="EMBL/GenBank/DDBJ databases">
        <authorList>
            <consortium name="Pathogen Informatics"/>
        </authorList>
    </citation>
    <scope>NUCLEOTIDE SEQUENCE [LARGE SCALE GENOMIC DNA]</scope>
</reference>
<accession>A0A0R3WFI8</accession>
<sequence>MRPGGHEYLVECSQTNKWAGSGFEGKLLSAALSCVKLSVACEEEEEKEVDGLWRCGAGQDYVPRITLPVFTFELQGGMSGLLKWCSVVCVLSTGRAHKLLVFSSSSSSSGRATGLRLSSSGGVGSSEEGQAEEE</sequence>
<reference evidence="4" key="1">
    <citation type="submission" date="2017-02" db="UniProtKB">
        <authorList>
            <consortium name="WormBaseParasite"/>
        </authorList>
    </citation>
    <scope>IDENTIFICATION</scope>
</reference>